<dbReference type="EMBL" id="QQYZ01000008">
    <property type="protein sequence ID" value="RSY85559.1"/>
    <property type="molecule type" value="Genomic_DNA"/>
</dbReference>
<evidence type="ECO:0000256" key="3">
    <source>
        <dbReference type="ARBA" id="ARBA00023163"/>
    </source>
</evidence>
<dbReference type="Pfam" id="PF00392">
    <property type="entry name" value="GntR"/>
    <property type="match status" value="1"/>
</dbReference>
<reference evidence="8" key="2">
    <citation type="submission" date="2016-12" db="EMBL/GenBank/DDBJ databases">
        <title>Whole genome sequencing of Sphingomonas sp. ABOJV.</title>
        <authorList>
            <person name="Conlan S."/>
            <person name="Thomas P.J."/>
            <person name="Mullikin J."/>
            <person name="Palmore T.N."/>
            <person name="Frank K.M."/>
            <person name="Segre J.A."/>
        </authorList>
    </citation>
    <scope>NUCLEOTIDE SEQUENCE [LARGE SCALE GENOMIC DNA]</scope>
    <source>
        <strain evidence="8">ABOJV</strain>
    </source>
</reference>
<accession>A0A1L6JFE6</accession>
<proteinExistence type="predicted"/>
<evidence type="ECO:0000313" key="5">
    <source>
        <dbReference type="EMBL" id="APR54608.1"/>
    </source>
</evidence>
<dbReference type="SUPFAM" id="SSF46785">
    <property type="entry name" value="Winged helix' DNA-binding domain"/>
    <property type="match status" value="1"/>
</dbReference>
<dbReference type="OrthoDB" id="8479543at2"/>
<evidence type="ECO:0000313" key="6">
    <source>
        <dbReference type="EMBL" id="RSV07123.1"/>
    </source>
</evidence>
<dbReference type="SMART" id="SM00345">
    <property type="entry name" value="HTH_GNTR"/>
    <property type="match status" value="1"/>
</dbReference>
<dbReference type="GeneID" id="44135089"/>
<dbReference type="GO" id="GO:0003677">
    <property type="term" value="F:DNA binding"/>
    <property type="evidence" value="ECO:0007669"/>
    <property type="project" value="UniProtKB-KW"/>
</dbReference>
<protein>
    <submittedName>
        <fullName evidence="6">GntR family transcriptional regulator</fullName>
    </submittedName>
</protein>
<dbReference type="PANTHER" id="PTHR43537">
    <property type="entry name" value="TRANSCRIPTIONAL REGULATOR, GNTR FAMILY"/>
    <property type="match status" value="1"/>
</dbReference>
<evidence type="ECO:0000313" key="8">
    <source>
        <dbReference type="Proteomes" id="UP000185161"/>
    </source>
</evidence>
<evidence type="ECO:0000313" key="9">
    <source>
        <dbReference type="Proteomes" id="UP000286681"/>
    </source>
</evidence>
<organism evidence="5 8">
    <name type="scientific">Sphingomonas koreensis</name>
    <dbReference type="NCBI Taxonomy" id="93064"/>
    <lineage>
        <taxon>Bacteria</taxon>
        <taxon>Pseudomonadati</taxon>
        <taxon>Pseudomonadota</taxon>
        <taxon>Alphaproteobacteria</taxon>
        <taxon>Sphingomonadales</taxon>
        <taxon>Sphingomonadaceae</taxon>
        <taxon>Sphingomonas</taxon>
    </lineage>
</organism>
<dbReference type="Proteomes" id="UP000287746">
    <property type="component" value="Unassembled WGS sequence"/>
</dbReference>
<dbReference type="InterPro" id="IPR036388">
    <property type="entry name" value="WH-like_DNA-bd_sf"/>
</dbReference>
<dbReference type="KEGG" id="skr:BRX40_21210"/>
<dbReference type="Gene3D" id="1.10.10.10">
    <property type="entry name" value="Winged helix-like DNA-binding domain superfamily/Winged helix DNA-binding domain"/>
    <property type="match status" value="1"/>
</dbReference>
<dbReference type="GO" id="GO:0003700">
    <property type="term" value="F:DNA-binding transcription factor activity"/>
    <property type="evidence" value="ECO:0007669"/>
    <property type="project" value="InterPro"/>
</dbReference>
<dbReference type="STRING" id="93064.BRX40_21210"/>
<evidence type="ECO:0000256" key="1">
    <source>
        <dbReference type="ARBA" id="ARBA00023015"/>
    </source>
</evidence>
<evidence type="ECO:0000313" key="7">
    <source>
        <dbReference type="EMBL" id="RSY85559.1"/>
    </source>
</evidence>
<reference evidence="5" key="1">
    <citation type="submission" date="2016-12" db="EMBL/GenBank/DDBJ databases">
        <title>Whole genome sequencing of Sphingomonas koreensis.</title>
        <authorList>
            <person name="Conlan S."/>
            <person name="Thomas P.J."/>
            <person name="Mullikin J."/>
            <person name="Palmore T.N."/>
            <person name="Frank K.M."/>
            <person name="Segre J.A."/>
        </authorList>
    </citation>
    <scope>NUCLEOTIDE SEQUENCE</scope>
    <source>
        <strain evidence="5">ABOJV</strain>
    </source>
</reference>
<dbReference type="InterPro" id="IPR000524">
    <property type="entry name" value="Tscrpt_reg_HTH_GntR"/>
</dbReference>
<dbReference type="InterPro" id="IPR036390">
    <property type="entry name" value="WH_DNA-bd_sf"/>
</dbReference>
<name>A0A1L6JFE6_9SPHN</name>
<dbReference type="Proteomes" id="UP000185161">
    <property type="component" value="Chromosome"/>
</dbReference>
<reference evidence="10" key="3">
    <citation type="submission" date="2018-07" db="EMBL/GenBank/DDBJ databases">
        <title>Genomic and Epidemiologic Investigation of an Indolent Hospital Outbreak.</title>
        <authorList>
            <person name="Johnson R.C."/>
            <person name="Deming C."/>
            <person name="Conlan S."/>
            <person name="Zellmer C.J."/>
            <person name="Michelin A.V."/>
            <person name="Lee-Lin S.-Q."/>
            <person name="Thomas P.J."/>
            <person name="Park M."/>
            <person name="Weingarten R.A."/>
            <person name="Less J."/>
            <person name="Dekker J.P."/>
            <person name="Frank K.M."/>
            <person name="Musser K.A."/>
            <person name="Mcquiston J.R."/>
            <person name="Henderson D.K."/>
            <person name="Lau A.F."/>
            <person name="Palmore T.N."/>
            <person name="Segre J.A."/>
        </authorList>
    </citation>
    <scope>NUCLEOTIDE SEQUENCE [LARGE SCALE GENOMIC DNA]</scope>
    <source>
        <strain evidence="10">SK-CDC1_0717</strain>
    </source>
</reference>
<keyword evidence="3" id="KW-0804">Transcription</keyword>
<dbReference type="RefSeq" id="WP_066573229.1">
    <property type="nucleotide sequence ID" value="NZ_CP018820.1"/>
</dbReference>
<keyword evidence="8" id="KW-1185">Reference proteome</keyword>
<dbReference type="EMBL" id="CP018820">
    <property type="protein sequence ID" value="APR54608.1"/>
    <property type="molecule type" value="Genomic_DNA"/>
</dbReference>
<sequence>MNSGQTSERVYETLKGQLLRGVFHPGERLDPAMLSVALSSSVTPVRDALNQLTGEGLVETRTGEGFHRPHLTAPDLQDLYRWAEQVMTLAVRGWPRDSARGDVDAPPGLDGAERAAALFLEIGRRSGNLEHGRAIAAINDRLHAVRMVEALALGDDATEMDAIAACLESDRRMLLRLVGGYFRRRARLAHEIVRAAYREA</sequence>
<keyword evidence="1" id="KW-0805">Transcription regulation</keyword>
<dbReference type="EMBL" id="QQWO01000002">
    <property type="protein sequence ID" value="RSV07123.1"/>
    <property type="molecule type" value="Genomic_DNA"/>
</dbReference>
<evidence type="ECO:0000259" key="4">
    <source>
        <dbReference type="PROSITE" id="PS50949"/>
    </source>
</evidence>
<gene>
    <name evidence="5" type="ORF">BRX40_21210</name>
    <name evidence="6" type="ORF">CA257_03800</name>
    <name evidence="7" type="ORF">DAH66_10875</name>
</gene>
<evidence type="ECO:0000313" key="10">
    <source>
        <dbReference type="Proteomes" id="UP000287746"/>
    </source>
</evidence>
<keyword evidence="2" id="KW-0238">DNA-binding</keyword>
<dbReference type="Proteomes" id="UP000286681">
    <property type="component" value="Unassembled WGS sequence"/>
</dbReference>
<evidence type="ECO:0000256" key="2">
    <source>
        <dbReference type="ARBA" id="ARBA00023125"/>
    </source>
</evidence>
<dbReference type="AlphaFoldDB" id="A0A1L6JFE6"/>
<feature type="domain" description="HTH gntR-type" evidence="4">
    <location>
        <begin position="4"/>
        <end position="71"/>
    </location>
</feature>
<reference evidence="6 9" key="4">
    <citation type="submission" date="2018-07" db="EMBL/GenBank/DDBJ databases">
        <title>Genomic and Epidemiologic Investigation of an Indolent Hospital Outbreak.</title>
        <authorList>
            <person name="Johnson R.C."/>
            <person name="Deming C."/>
            <person name="Conlan S."/>
            <person name="Zellmer C.J."/>
            <person name="Michelin A.V."/>
            <person name="Lee-Lin S."/>
            <person name="Thomas P.J."/>
            <person name="Park M."/>
            <person name="Weingarten R.A."/>
            <person name="Less J."/>
            <person name="Dekker J.P."/>
            <person name="Frank K.M."/>
            <person name="Musser K.A."/>
            <person name="Mcquiston J.R."/>
            <person name="Henderson D.K."/>
            <person name="Lau A.F."/>
            <person name="Palmore T.N."/>
            <person name="Segre J.A."/>
        </authorList>
    </citation>
    <scope>NUCLEOTIDE SEQUENCE [LARGE SCALE GENOMIC DNA]</scope>
    <source>
        <strain evidence="7">SK-CDC1_0717</strain>
        <strain evidence="6 9">SK-NIH.Env10_0317</strain>
    </source>
</reference>
<dbReference type="PROSITE" id="PS50949">
    <property type="entry name" value="HTH_GNTR"/>
    <property type="match status" value="1"/>
</dbReference>
<dbReference type="PANTHER" id="PTHR43537:SF5">
    <property type="entry name" value="UXU OPERON TRANSCRIPTIONAL REGULATOR"/>
    <property type="match status" value="1"/>
</dbReference>